<dbReference type="PANTHER" id="PTHR24220">
    <property type="entry name" value="IMPORT ATP-BINDING PROTEIN"/>
    <property type="match status" value="1"/>
</dbReference>
<dbReference type="InterPro" id="IPR027417">
    <property type="entry name" value="P-loop_NTPase"/>
</dbReference>
<dbReference type="GO" id="GO:0016887">
    <property type="term" value="F:ATP hydrolysis activity"/>
    <property type="evidence" value="ECO:0007669"/>
    <property type="project" value="InterPro"/>
</dbReference>
<dbReference type="SUPFAM" id="SSF52540">
    <property type="entry name" value="P-loop containing nucleoside triphosphate hydrolases"/>
    <property type="match status" value="1"/>
</dbReference>
<dbReference type="GO" id="GO:0005524">
    <property type="term" value="F:ATP binding"/>
    <property type="evidence" value="ECO:0007669"/>
    <property type="project" value="UniProtKB-KW"/>
</dbReference>
<dbReference type="GO" id="GO:0022857">
    <property type="term" value="F:transmembrane transporter activity"/>
    <property type="evidence" value="ECO:0007669"/>
    <property type="project" value="TreeGrafter"/>
</dbReference>
<reference evidence="5 6" key="1">
    <citation type="submission" date="2019-02" db="EMBL/GenBank/DDBJ databases">
        <title>Deep-cultivation of Planctomycetes and their phenomic and genomic characterization uncovers novel biology.</title>
        <authorList>
            <person name="Wiegand S."/>
            <person name="Jogler M."/>
            <person name="Boedeker C."/>
            <person name="Pinto D."/>
            <person name="Vollmers J."/>
            <person name="Rivas-Marin E."/>
            <person name="Kohn T."/>
            <person name="Peeters S.H."/>
            <person name="Heuer A."/>
            <person name="Rast P."/>
            <person name="Oberbeckmann S."/>
            <person name="Bunk B."/>
            <person name="Jeske O."/>
            <person name="Meyerdierks A."/>
            <person name="Storesund J.E."/>
            <person name="Kallscheuer N."/>
            <person name="Luecker S."/>
            <person name="Lage O.M."/>
            <person name="Pohl T."/>
            <person name="Merkel B.J."/>
            <person name="Hornburger P."/>
            <person name="Mueller R.-W."/>
            <person name="Bruemmer F."/>
            <person name="Labrenz M."/>
            <person name="Spormann A.M."/>
            <person name="Op den Camp H."/>
            <person name="Overmann J."/>
            <person name="Amann R."/>
            <person name="Jetten M.S.M."/>
            <person name="Mascher T."/>
            <person name="Medema M.H."/>
            <person name="Devos D.P."/>
            <person name="Kaster A.-K."/>
            <person name="Ovreas L."/>
            <person name="Rohde M."/>
            <person name="Galperin M.Y."/>
            <person name="Jogler C."/>
        </authorList>
    </citation>
    <scope>NUCLEOTIDE SEQUENCE [LARGE SCALE GENOMIC DNA]</scope>
    <source>
        <strain evidence="5 6">Pan44</strain>
    </source>
</reference>
<dbReference type="InterPro" id="IPR003593">
    <property type="entry name" value="AAA+_ATPase"/>
</dbReference>
<dbReference type="InParanoid" id="A0A517S7Z4"/>
<evidence type="ECO:0000313" key="5">
    <source>
        <dbReference type="EMBL" id="QDT52232.1"/>
    </source>
</evidence>
<sequence>MRITVAHDFLPKTCTVRAARVMDHFGIGFEQGRHHLAEDLDLPIRSGDVVLFTGPSGSGKSSLMRAAALQLQGPSGGGVVSADAGEGPPGARVLWIEDLPAGDELLVDALPLETLDAMQLLAQCGLSEARLLLRRPCELSDGQRYRFRLARALAEKPDWIVADEFTATLDRTLAKVIAFNIRRLAERTGTGFLLATTHEDVAQDLSPDVQVRCGLEGTFEVVRAEARESPAAMGPAGRKKKESASRGSCGSARRPVATGRISLGGIIGVTDWR</sequence>
<dbReference type="GO" id="GO:0005886">
    <property type="term" value="C:plasma membrane"/>
    <property type="evidence" value="ECO:0007669"/>
    <property type="project" value="TreeGrafter"/>
</dbReference>
<dbReference type="KEGG" id="ccos:Pan44_02410"/>
<evidence type="ECO:0000256" key="2">
    <source>
        <dbReference type="ARBA" id="ARBA00022840"/>
    </source>
</evidence>
<feature type="domain" description="ABC transporter" evidence="4">
    <location>
        <begin position="16"/>
        <end position="239"/>
    </location>
</feature>
<feature type="region of interest" description="Disordered" evidence="3">
    <location>
        <begin position="226"/>
        <end position="255"/>
    </location>
</feature>
<gene>
    <name evidence="5" type="primary">artM</name>
    <name evidence="5" type="ORF">Pan44_02410</name>
</gene>
<evidence type="ECO:0000256" key="1">
    <source>
        <dbReference type="ARBA" id="ARBA00022741"/>
    </source>
</evidence>
<protein>
    <submittedName>
        <fullName evidence="5">Arginine transport ATP-binding protein ArtM</fullName>
    </submittedName>
</protein>
<keyword evidence="6" id="KW-1185">Reference proteome</keyword>
<dbReference type="Proteomes" id="UP000315700">
    <property type="component" value="Chromosome"/>
</dbReference>
<keyword evidence="2 5" id="KW-0067">ATP-binding</keyword>
<proteinExistence type="predicted"/>
<evidence type="ECO:0000259" key="4">
    <source>
        <dbReference type="PROSITE" id="PS50893"/>
    </source>
</evidence>
<name>A0A517S7Z4_9PLAN</name>
<evidence type="ECO:0000313" key="6">
    <source>
        <dbReference type="Proteomes" id="UP000315700"/>
    </source>
</evidence>
<feature type="compositionally biased region" description="Low complexity" evidence="3">
    <location>
        <begin position="245"/>
        <end position="254"/>
    </location>
</feature>
<dbReference type="EMBL" id="CP036271">
    <property type="protein sequence ID" value="QDT52232.1"/>
    <property type="molecule type" value="Genomic_DNA"/>
</dbReference>
<dbReference type="PROSITE" id="PS50893">
    <property type="entry name" value="ABC_TRANSPORTER_2"/>
    <property type="match status" value="1"/>
</dbReference>
<dbReference type="PANTHER" id="PTHR24220:SF86">
    <property type="entry name" value="ABC TRANSPORTER ABCH.1"/>
    <property type="match status" value="1"/>
</dbReference>
<organism evidence="5 6">
    <name type="scientific">Caulifigura coniformis</name>
    <dbReference type="NCBI Taxonomy" id="2527983"/>
    <lineage>
        <taxon>Bacteria</taxon>
        <taxon>Pseudomonadati</taxon>
        <taxon>Planctomycetota</taxon>
        <taxon>Planctomycetia</taxon>
        <taxon>Planctomycetales</taxon>
        <taxon>Planctomycetaceae</taxon>
        <taxon>Caulifigura</taxon>
    </lineage>
</organism>
<accession>A0A517S7Z4</accession>
<dbReference type="OrthoDB" id="9802264at2"/>
<keyword evidence="1" id="KW-0547">Nucleotide-binding</keyword>
<dbReference type="RefSeq" id="WP_145026469.1">
    <property type="nucleotide sequence ID" value="NZ_CP036271.1"/>
</dbReference>
<evidence type="ECO:0000256" key="3">
    <source>
        <dbReference type="SAM" id="MobiDB-lite"/>
    </source>
</evidence>
<dbReference type="SMART" id="SM00382">
    <property type="entry name" value="AAA"/>
    <property type="match status" value="1"/>
</dbReference>
<dbReference type="InterPro" id="IPR015854">
    <property type="entry name" value="ABC_transpr_LolD-like"/>
</dbReference>
<dbReference type="Gene3D" id="3.40.50.300">
    <property type="entry name" value="P-loop containing nucleotide triphosphate hydrolases"/>
    <property type="match status" value="1"/>
</dbReference>
<dbReference type="InterPro" id="IPR003439">
    <property type="entry name" value="ABC_transporter-like_ATP-bd"/>
</dbReference>
<dbReference type="Pfam" id="PF00005">
    <property type="entry name" value="ABC_tran"/>
    <property type="match status" value="1"/>
</dbReference>
<dbReference type="AlphaFoldDB" id="A0A517S7Z4"/>